<dbReference type="Pfam" id="PF00162">
    <property type="entry name" value="PGK"/>
    <property type="match status" value="1"/>
</dbReference>
<keyword evidence="11 14" id="KW-0418">Kinase</keyword>
<dbReference type="Proteomes" id="UP000294364">
    <property type="component" value="Chromosome"/>
</dbReference>
<keyword evidence="12 14" id="KW-0067">ATP-binding</keyword>
<evidence type="ECO:0000256" key="11">
    <source>
        <dbReference type="ARBA" id="ARBA00022777"/>
    </source>
</evidence>
<dbReference type="EC" id="2.7.2.3" evidence="6 14"/>
<comment type="subcellular location">
    <subcellularLocation>
        <location evidence="2 14">Cytoplasm</location>
    </subcellularLocation>
</comment>
<evidence type="ECO:0000256" key="2">
    <source>
        <dbReference type="ARBA" id="ARBA00004496"/>
    </source>
</evidence>
<dbReference type="GO" id="GO:0006094">
    <property type="term" value="P:gluconeogenesis"/>
    <property type="evidence" value="ECO:0007669"/>
    <property type="project" value="TreeGrafter"/>
</dbReference>
<comment type="pathway">
    <text evidence="3 14">Carbohydrate degradation; glycolysis; pyruvate from D-glyceraldehyde 3-phosphate: step 2/5.</text>
</comment>
<dbReference type="GO" id="GO:0005829">
    <property type="term" value="C:cytosol"/>
    <property type="evidence" value="ECO:0007669"/>
    <property type="project" value="TreeGrafter"/>
</dbReference>
<comment type="similarity">
    <text evidence="4 14 17">Belongs to the phosphoglycerate kinase family.</text>
</comment>
<dbReference type="GO" id="GO:0006096">
    <property type="term" value="P:glycolytic process"/>
    <property type="evidence" value="ECO:0007669"/>
    <property type="project" value="UniProtKB-UniRule"/>
</dbReference>
<keyword evidence="8 14" id="KW-0963">Cytoplasm</keyword>
<dbReference type="PANTHER" id="PTHR11406:SF23">
    <property type="entry name" value="PHOSPHOGLYCERATE KINASE 1, CHLOROPLASTIC-RELATED"/>
    <property type="match status" value="1"/>
</dbReference>
<dbReference type="InterPro" id="IPR015911">
    <property type="entry name" value="Phosphoglycerate_kinase_CS"/>
</dbReference>
<dbReference type="InterPro" id="IPR015824">
    <property type="entry name" value="Phosphoglycerate_kinase_N"/>
</dbReference>
<feature type="binding site" evidence="14">
    <location>
        <position position="114"/>
    </location>
    <ligand>
        <name>substrate</name>
    </ligand>
</feature>
<evidence type="ECO:0000256" key="6">
    <source>
        <dbReference type="ARBA" id="ARBA00013061"/>
    </source>
</evidence>
<dbReference type="FunFam" id="3.40.50.1260:FF:000002">
    <property type="entry name" value="Phosphoglycerate kinase"/>
    <property type="match status" value="1"/>
</dbReference>
<dbReference type="GO" id="GO:0005524">
    <property type="term" value="F:ATP binding"/>
    <property type="evidence" value="ECO:0007669"/>
    <property type="project" value="UniProtKB-KW"/>
</dbReference>
<evidence type="ECO:0000313" key="18">
    <source>
        <dbReference type="EMBL" id="VFP78684.1"/>
    </source>
</evidence>
<dbReference type="EMBL" id="LR217698">
    <property type="protein sequence ID" value="VFP78684.1"/>
    <property type="molecule type" value="Genomic_DNA"/>
</dbReference>
<dbReference type="InterPro" id="IPR036043">
    <property type="entry name" value="Phosphoglycerate_kinase_sf"/>
</dbReference>
<organism evidence="18 19">
    <name type="scientific">Candidatus Erwinia haradaeae</name>
    <dbReference type="NCBI Taxonomy" id="1922217"/>
    <lineage>
        <taxon>Bacteria</taxon>
        <taxon>Pseudomonadati</taxon>
        <taxon>Pseudomonadota</taxon>
        <taxon>Gammaproteobacteria</taxon>
        <taxon>Enterobacterales</taxon>
        <taxon>Erwiniaceae</taxon>
        <taxon>Erwinia</taxon>
    </lineage>
</organism>
<dbReference type="PROSITE" id="PS00111">
    <property type="entry name" value="PGLYCERATE_KINASE"/>
    <property type="match status" value="1"/>
</dbReference>
<sequence length="392" mass="42468">MPIARMIDLDLVGKRVLIRSDLNVPVQKGKILSDARICAALPTIEIALRKGAYIMVSSHMGRPTEGEYNEHFSLLPVVNYLKEKLGRNCVSLVKNYLNGIHLSSGKVLVLENVRFNKGEKNNDIILSKKYAALCDVFVMDAFGSAHRAQASTYGVSKFSEVACAGPLLLSELDALDKALRNPSRPMVAVVGGSKVSSKFHTLHSLGKIADTVIVGGGIANTFIAIDNSVGNSLYEPVFVNQAKILRDTFSVEVPIDVRVTTPNVEKNQCIVKQVSEIQVNEEILDIGDKTALSMAKLLKSARTILWNGPVGVFELPNFQKGTKIIAQAIADSNAFSIAGGGDTLAAIDLFDIKDKISYISTGGGSFLEFIEGKDLPAVTILKDRTHHGYNKK</sequence>
<feature type="binding site" evidence="14 16">
    <location>
        <position position="314"/>
    </location>
    <ligand>
        <name>ATP</name>
        <dbReference type="ChEBI" id="CHEBI:30616"/>
    </ligand>
</feature>
<keyword evidence="13 14" id="KW-0324">Glycolysis</keyword>
<evidence type="ECO:0000256" key="15">
    <source>
        <dbReference type="PIRSR" id="PIRSR000724-1"/>
    </source>
</evidence>
<evidence type="ECO:0000256" key="5">
    <source>
        <dbReference type="ARBA" id="ARBA00011245"/>
    </source>
</evidence>
<dbReference type="HAMAP" id="MF_00145">
    <property type="entry name" value="Phosphoglyc_kinase"/>
    <property type="match status" value="1"/>
</dbReference>
<comment type="caution">
    <text evidence="14">Lacks conserved residue(s) required for the propagation of feature annotation.</text>
</comment>
<keyword evidence="10 14" id="KW-0547">Nucleotide-binding</keyword>
<evidence type="ECO:0000256" key="1">
    <source>
        <dbReference type="ARBA" id="ARBA00000642"/>
    </source>
</evidence>
<evidence type="ECO:0000256" key="17">
    <source>
        <dbReference type="RuleBase" id="RU000532"/>
    </source>
</evidence>
<evidence type="ECO:0000256" key="7">
    <source>
        <dbReference type="ARBA" id="ARBA00016471"/>
    </source>
</evidence>
<evidence type="ECO:0000256" key="16">
    <source>
        <dbReference type="PIRSR" id="PIRSR000724-2"/>
    </source>
</evidence>
<evidence type="ECO:0000313" key="19">
    <source>
        <dbReference type="Proteomes" id="UP000294364"/>
    </source>
</evidence>
<comment type="subunit">
    <text evidence="5 14">Monomer.</text>
</comment>
<name>A0A451CZU1_9GAMM</name>
<evidence type="ECO:0000256" key="9">
    <source>
        <dbReference type="ARBA" id="ARBA00022679"/>
    </source>
</evidence>
<protein>
    <recommendedName>
        <fullName evidence="7 14">Phosphoglycerate kinase</fullName>
        <ecNumber evidence="6 14">2.7.2.3</ecNumber>
    </recommendedName>
</protein>
<feature type="binding site" evidence="14 15">
    <location>
        <begin position="21"/>
        <end position="23"/>
    </location>
    <ligand>
        <name>substrate</name>
    </ligand>
</feature>
<feature type="binding site" evidence="15">
    <location>
        <position position="36"/>
    </location>
    <ligand>
        <name>(2R)-3-phosphoglycerate</name>
        <dbReference type="ChEBI" id="CHEBI:58272"/>
    </ligand>
</feature>
<evidence type="ECO:0000256" key="8">
    <source>
        <dbReference type="ARBA" id="ARBA00022490"/>
    </source>
</evidence>
<comment type="catalytic activity">
    <reaction evidence="1 14 17">
        <text>(2R)-3-phosphoglycerate + ATP = (2R)-3-phospho-glyceroyl phosphate + ADP</text>
        <dbReference type="Rhea" id="RHEA:14801"/>
        <dbReference type="ChEBI" id="CHEBI:30616"/>
        <dbReference type="ChEBI" id="CHEBI:57604"/>
        <dbReference type="ChEBI" id="CHEBI:58272"/>
        <dbReference type="ChEBI" id="CHEBI:456216"/>
        <dbReference type="EC" id="2.7.2.3"/>
    </reaction>
</comment>
<evidence type="ECO:0000256" key="3">
    <source>
        <dbReference type="ARBA" id="ARBA00004838"/>
    </source>
</evidence>
<evidence type="ECO:0000256" key="13">
    <source>
        <dbReference type="ARBA" id="ARBA00023152"/>
    </source>
</evidence>
<proteinExistence type="inferred from homology"/>
<dbReference type="GO" id="GO:0004618">
    <property type="term" value="F:phosphoglycerate kinase activity"/>
    <property type="evidence" value="ECO:0007669"/>
    <property type="project" value="UniProtKB-UniRule"/>
</dbReference>
<dbReference type="Gene3D" id="3.40.50.1260">
    <property type="entry name" value="Phosphoglycerate kinase, N-terminal domain"/>
    <property type="match status" value="2"/>
</dbReference>
<keyword evidence="9 14" id="KW-0808">Transferase</keyword>
<accession>A0A451CZU1</accession>
<feature type="binding site" evidence="14">
    <location>
        <position position="36"/>
    </location>
    <ligand>
        <name>substrate</name>
    </ligand>
</feature>
<dbReference type="InterPro" id="IPR001576">
    <property type="entry name" value="Phosphoglycerate_kinase"/>
</dbReference>
<feature type="binding site" evidence="14 16">
    <location>
        <position position="198"/>
    </location>
    <ligand>
        <name>ATP</name>
        <dbReference type="ChEBI" id="CHEBI:30616"/>
    </ligand>
</feature>
<evidence type="ECO:0000256" key="14">
    <source>
        <dbReference type="HAMAP-Rule" id="MF_00145"/>
    </source>
</evidence>
<evidence type="ECO:0000256" key="4">
    <source>
        <dbReference type="ARBA" id="ARBA00008982"/>
    </source>
</evidence>
<feature type="binding site" evidence="14 15">
    <location>
        <begin position="59"/>
        <end position="62"/>
    </location>
    <ligand>
        <name>substrate</name>
    </ligand>
</feature>
<dbReference type="AlphaFoldDB" id="A0A451CZU1"/>
<dbReference type="GO" id="GO:0043531">
    <property type="term" value="F:ADP binding"/>
    <property type="evidence" value="ECO:0007669"/>
    <property type="project" value="TreeGrafter"/>
</dbReference>
<feature type="binding site" evidence="14 16">
    <location>
        <begin position="340"/>
        <end position="343"/>
    </location>
    <ligand>
        <name>ATP</name>
        <dbReference type="ChEBI" id="CHEBI:30616"/>
    </ligand>
</feature>
<dbReference type="PIRSF" id="PIRSF000724">
    <property type="entry name" value="Pgk"/>
    <property type="match status" value="1"/>
</dbReference>
<gene>
    <name evidence="14 18" type="primary">pgk</name>
    <name evidence="18" type="ORF">ERCICURT3053_312</name>
</gene>
<evidence type="ECO:0000256" key="12">
    <source>
        <dbReference type="ARBA" id="ARBA00022840"/>
    </source>
</evidence>
<feature type="binding site" evidence="14">
    <location>
        <position position="147"/>
    </location>
    <ligand>
        <name>substrate</name>
    </ligand>
</feature>
<dbReference type="PANTHER" id="PTHR11406">
    <property type="entry name" value="PHOSPHOGLYCERATE KINASE"/>
    <property type="match status" value="1"/>
</dbReference>
<dbReference type="OrthoDB" id="9808460at2"/>
<dbReference type="UniPathway" id="UPA00109">
    <property type="reaction ID" value="UER00185"/>
</dbReference>
<feature type="binding site" evidence="15">
    <location>
        <position position="147"/>
    </location>
    <ligand>
        <name>(2R)-3-phosphoglycerate</name>
        <dbReference type="ChEBI" id="CHEBI:58272"/>
    </ligand>
</feature>
<evidence type="ECO:0000256" key="10">
    <source>
        <dbReference type="ARBA" id="ARBA00022741"/>
    </source>
</evidence>
<dbReference type="PRINTS" id="PR00477">
    <property type="entry name" value="PHGLYCKINASE"/>
</dbReference>
<reference evidence="18 19" key="1">
    <citation type="submission" date="2019-02" db="EMBL/GenBank/DDBJ databases">
        <authorList>
            <person name="Manzano-Marin A."/>
            <person name="Manzano-Marin A."/>
        </authorList>
    </citation>
    <scope>NUCLEOTIDE SEQUENCE [LARGE SCALE GENOMIC DNA]</scope>
    <source>
        <strain evidence="18 19">ErCicurtihirsuta</strain>
    </source>
</reference>
<feature type="binding site" evidence="15">
    <location>
        <position position="114"/>
    </location>
    <ligand>
        <name>(2R)-3-phosphoglycerate</name>
        <dbReference type="ChEBI" id="CHEBI:58272"/>
    </ligand>
</feature>
<dbReference type="FunFam" id="3.40.50.1260:FF:000001">
    <property type="entry name" value="Phosphoglycerate kinase"/>
    <property type="match status" value="1"/>
</dbReference>
<dbReference type="SUPFAM" id="SSF53748">
    <property type="entry name" value="Phosphoglycerate kinase"/>
    <property type="match status" value="1"/>
</dbReference>